<keyword evidence="6" id="KW-0281">Fimbrium</keyword>
<dbReference type="Proteomes" id="UP000537141">
    <property type="component" value="Unassembled WGS sequence"/>
</dbReference>
<dbReference type="InterPro" id="IPR036465">
    <property type="entry name" value="vWFA_dom_sf"/>
</dbReference>
<keyword evidence="4" id="KW-0479">Metal-binding</keyword>
<evidence type="ECO:0000256" key="1">
    <source>
        <dbReference type="ARBA" id="ARBA00004561"/>
    </source>
</evidence>
<proteinExistence type="inferred from homology"/>
<keyword evidence="3" id="KW-1029">Fimbrium biogenesis</keyword>
<evidence type="ECO:0000256" key="4">
    <source>
        <dbReference type="ARBA" id="ARBA00022723"/>
    </source>
</evidence>
<evidence type="ECO:0000259" key="7">
    <source>
        <dbReference type="Pfam" id="PF05567"/>
    </source>
</evidence>
<comment type="caution">
    <text evidence="8">The sequence shown here is derived from an EMBL/GenBank/DDBJ whole genome shotgun (WGS) entry which is preliminary data.</text>
</comment>
<evidence type="ECO:0000256" key="6">
    <source>
        <dbReference type="ARBA" id="ARBA00023263"/>
    </source>
</evidence>
<evidence type="ECO:0000313" key="8">
    <source>
        <dbReference type="EMBL" id="MBB6541912.1"/>
    </source>
</evidence>
<dbReference type="RefSeq" id="WP_184421795.1">
    <property type="nucleotide sequence ID" value="NZ_AP027362.1"/>
</dbReference>
<feature type="domain" description="PilY1 beta-propeller" evidence="7">
    <location>
        <begin position="688"/>
        <end position="925"/>
    </location>
</feature>
<dbReference type="AlphaFoldDB" id="A0A7X0NEE7"/>
<evidence type="ECO:0000256" key="5">
    <source>
        <dbReference type="ARBA" id="ARBA00022837"/>
    </source>
</evidence>
<dbReference type="Gene3D" id="3.40.50.410">
    <property type="entry name" value="von Willebrand factor, type A domain"/>
    <property type="match status" value="1"/>
</dbReference>
<evidence type="ECO:0000313" key="9">
    <source>
        <dbReference type="Proteomes" id="UP000537141"/>
    </source>
</evidence>
<reference evidence="8 9" key="1">
    <citation type="submission" date="2020-08" db="EMBL/GenBank/DDBJ databases">
        <title>Genomic Encyclopedia of Type Strains, Phase IV (KMG-IV): sequencing the most valuable type-strain genomes for metagenomic binning, comparative biology and taxonomic classification.</title>
        <authorList>
            <person name="Goeker M."/>
        </authorList>
    </citation>
    <scope>NUCLEOTIDE SEQUENCE [LARGE SCALE GENOMIC DNA]</scope>
    <source>
        <strain evidence="8 9">DSM 26287</strain>
    </source>
</reference>
<keyword evidence="5" id="KW-0106">Calcium</keyword>
<dbReference type="GO" id="GO:0046872">
    <property type="term" value="F:metal ion binding"/>
    <property type="evidence" value="ECO:0007669"/>
    <property type="project" value="UniProtKB-KW"/>
</dbReference>
<sequence length="1201" mass="130863">MKKLIMVGALTLVSLFTYSEDIELYISNTVKQSGKRPQVLIIFDNSGSMGTVETVKESYDPNKTYPAIGGDNSLKNTNTYFTKGGIDGVALPVPNKNAEQRRFLAAINNCATARETLAKTGFYTGRIREYRIKGNSGSWEEIPDNNGLNIEVIDCQDDVSQVPETFNPPVDSSVNLGIDPKTKGAMSNGYPVDGKGTKQNPIYYGTLADSKASVSWTGELVTLYTDNYLRWHHSTSVPNVNRSRMDIAKESIVNVINAAPAVDFGLQIFNYNNGDNYNDANGGRIVAGIKEMNASNKKDIIEIIEDDLKATTWTPLCETLYEASRYFAGKSVLYGDDDNQINYSLKNKPPRDTSIEVSKVYQSPFGNCHSKAYVILITDGEPTHDNRADSLIKNLTEVVDNGDGTTTTNTFNGSKYNGNYLAALAGWMRNHDVNALLPNKQTVDTFPIGFSSGANAAEPLLKETAKLGNPKGLYFKANDSSQLTAALLSVLENLEPSNESLTSASVAANNFDRTETLNSVYYAMFNPQHGPRWQGNLKKYKVFNSVQKGANGVDAIDTNSGHFSDNVRSFWTPSNASPDGATVEEGGVAEMLRNKTNRTIYSNIGSGGSLALLTSTNSKNAFGSNAALATELDVTNSQSEIDDMIDWAKGIDVDDEDEDSSTTDIRYDVFGDPLHSKPLVVNYGNGKIRIVIGTNAGMLHMFEDINDNIDELWSFMPKEFFKNIKPLRENFSTADKVYGIDGQITSYVQDHNGDGIISGTDKVWIFFGLRRGGDSYYALDISTTTPKLLWHIDSSTSGFSELGQSWSQPKVTFSKINATATVAKPVVIFGGGYDINKDQAGAGTDDSIGRAIYMVDAETGALKWSLAPSGGTTQFNGITDSIASSVAPLDSNGDGLADRLYVGDTGGNLWRVDMPDANPNDSSNPWTVFKLASVGGTSNSEDRRFFYEPSIVRAFITETIQTTISDGSGGMKTVVRQQETPYDAILIGTGDRTNPLGNDSQDTFFMIKDENINTRSFSGSTTPPTPTTISHSGTSSDLYDLTTSIFDNASLSVADREKEAIKLSKKKGWFINFAKSDGEKNSSAAIAINNVAYFTSYTPPSNVVQMCQVPGGVGRLYAVDLAQGRQIYKWENDGVTDEKDRKIIIDQSFLDSPTLIVVPKDDGDPNTVDRAEGNIITGRKIIPVGFTLSTSRTHLYIQEDQ</sequence>
<accession>A0A7X0NEE7</accession>
<dbReference type="InterPro" id="IPR011047">
    <property type="entry name" value="Quinoprotein_ADH-like_sf"/>
</dbReference>
<comment type="similarity">
    <text evidence="2">Belongs to the PilY1 family.</text>
</comment>
<dbReference type="SUPFAM" id="SSF53300">
    <property type="entry name" value="vWA-like"/>
    <property type="match status" value="1"/>
</dbReference>
<organism evidence="8 9">
    <name type="scientific">Thalassotalea piscium</name>
    <dbReference type="NCBI Taxonomy" id="1230533"/>
    <lineage>
        <taxon>Bacteria</taxon>
        <taxon>Pseudomonadati</taxon>
        <taxon>Pseudomonadota</taxon>
        <taxon>Gammaproteobacteria</taxon>
        <taxon>Alteromonadales</taxon>
        <taxon>Colwelliaceae</taxon>
        <taxon>Thalassotalea</taxon>
    </lineage>
</organism>
<name>A0A7X0NEE7_9GAMM</name>
<gene>
    <name evidence="8" type="ORF">HNQ55_000386</name>
</gene>
<evidence type="ECO:0000256" key="2">
    <source>
        <dbReference type="ARBA" id="ARBA00008387"/>
    </source>
</evidence>
<dbReference type="GO" id="GO:0009289">
    <property type="term" value="C:pilus"/>
    <property type="evidence" value="ECO:0007669"/>
    <property type="project" value="UniProtKB-SubCell"/>
</dbReference>
<comment type="subcellular location">
    <subcellularLocation>
        <location evidence="1">Fimbrium</location>
    </subcellularLocation>
</comment>
<dbReference type="Pfam" id="PF05567">
    <property type="entry name" value="T4P_PilY1"/>
    <property type="match status" value="1"/>
</dbReference>
<keyword evidence="9" id="KW-1185">Reference proteome</keyword>
<evidence type="ECO:0000256" key="3">
    <source>
        <dbReference type="ARBA" id="ARBA00022558"/>
    </source>
</evidence>
<protein>
    <submittedName>
        <fullName evidence="8">Type IV pilus assembly protein PilY1</fullName>
    </submittedName>
</protein>
<dbReference type="SUPFAM" id="SSF50998">
    <property type="entry name" value="Quinoprotein alcohol dehydrogenase-like"/>
    <property type="match status" value="1"/>
</dbReference>
<dbReference type="EMBL" id="JACHHU010000001">
    <property type="protein sequence ID" value="MBB6541912.1"/>
    <property type="molecule type" value="Genomic_DNA"/>
</dbReference>
<dbReference type="InterPro" id="IPR008707">
    <property type="entry name" value="B-propeller_PilY1"/>
</dbReference>